<proteinExistence type="inferred from homology"/>
<evidence type="ECO:0000313" key="13">
    <source>
        <dbReference type="Proteomes" id="UP000187406"/>
    </source>
</evidence>
<evidence type="ECO:0000259" key="11">
    <source>
        <dbReference type="PROSITE" id="PS51745"/>
    </source>
</evidence>
<dbReference type="PANTHER" id="PTHR31734:SF28">
    <property type="entry name" value="AUXIN-RESPONSIVE PROTEIN IAA13"/>
    <property type="match status" value="1"/>
</dbReference>
<evidence type="ECO:0000256" key="7">
    <source>
        <dbReference type="ARBA" id="ARBA00023242"/>
    </source>
</evidence>
<dbReference type="InParanoid" id="A0A1Q3BTY9"/>
<gene>
    <name evidence="12" type="ORF">CFOL_v3_14908</name>
</gene>
<keyword evidence="7 10" id="KW-0539">Nucleus</keyword>
<evidence type="ECO:0000256" key="3">
    <source>
        <dbReference type="ARBA" id="ARBA00011726"/>
    </source>
</evidence>
<dbReference type="GO" id="GO:0005634">
    <property type="term" value="C:nucleus"/>
    <property type="evidence" value="ECO:0007669"/>
    <property type="project" value="UniProtKB-SubCell"/>
</dbReference>
<evidence type="ECO:0000313" key="12">
    <source>
        <dbReference type="EMBL" id="GAV71414.1"/>
    </source>
</evidence>
<keyword evidence="6 10" id="KW-0804">Transcription</keyword>
<evidence type="ECO:0000256" key="9">
    <source>
        <dbReference type="ARBA" id="ARBA00025283"/>
    </source>
</evidence>
<comment type="subcellular location">
    <subcellularLocation>
        <location evidence="1 10">Nucleus</location>
    </subcellularLocation>
</comment>
<evidence type="ECO:0000256" key="8">
    <source>
        <dbReference type="ARBA" id="ARBA00023294"/>
    </source>
</evidence>
<evidence type="ECO:0000256" key="1">
    <source>
        <dbReference type="ARBA" id="ARBA00004123"/>
    </source>
</evidence>
<keyword evidence="4 10" id="KW-0678">Repressor</keyword>
<comment type="similarity">
    <text evidence="2 10">Belongs to the Aux/IAA family.</text>
</comment>
<dbReference type="Gene3D" id="3.10.20.90">
    <property type="entry name" value="Phosphatidylinositol 3-kinase Catalytic Subunit, Chain A, domain 1"/>
    <property type="match status" value="1"/>
</dbReference>
<evidence type="ECO:0000256" key="4">
    <source>
        <dbReference type="ARBA" id="ARBA00022491"/>
    </source>
</evidence>
<organism evidence="12 13">
    <name type="scientific">Cephalotus follicularis</name>
    <name type="common">Albany pitcher plant</name>
    <dbReference type="NCBI Taxonomy" id="3775"/>
    <lineage>
        <taxon>Eukaryota</taxon>
        <taxon>Viridiplantae</taxon>
        <taxon>Streptophyta</taxon>
        <taxon>Embryophyta</taxon>
        <taxon>Tracheophyta</taxon>
        <taxon>Spermatophyta</taxon>
        <taxon>Magnoliopsida</taxon>
        <taxon>eudicotyledons</taxon>
        <taxon>Gunneridae</taxon>
        <taxon>Pentapetalae</taxon>
        <taxon>rosids</taxon>
        <taxon>fabids</taxon>
        <taxon>Oxalidales</taxon>
        <taxon>Cephalotaceae</taxon>
        <taxon>Cephalotus</taxon>
    </lineage>
</organism>
<evidence type="ECO:0000256" key="2">
    <source>
        <dbReference type="ARBA" id="ARBA00006728"/>
    </source>
</evidence>
<reference evidence="13" key="1">
    <citation type="submission" date="2016-04" db="EMBL/GenBank/DDBJ databases">
        <title>Cephalotus genome sequencing.</title>
        <authorList>
            <person name="Fukushima K."/>
            <person name="Hasebe M."/>
            <person name="Fang X."/>
        </authorList>
    </citation>
    <scope>NUCLEOTIDE SEQUENCE [LARGE SCALE GENOMIC DNA]</scope>
    <source>
        <strain evidence="13">cv. St1</strain>
    </source>
</reference>
<dbReference type="SUPFAM" id="SSF54277">
    <property type="entry name" value="CAD &amp; PB1 domains"/>
    <property type="match status" value="1"/>
</dbReference>
<comment type="function">
    <text evidence="9">Aux/IAA proteins are short-lived transcriptional factors that function as repressors of early auxin response genes at low auxin concentrations. Repression is thought to result from the interaction with auxin response factors (ARFs), proteins that bind to the auxin-responsive promoter element (AuxRE). Formation of heterodimers with ARF proteins may alter their ability to modulate early auxin response genes expression.</text>
</comment>
<evidence type="ECO:0000256" key="6">
    <source>
        <dbReference type="ARBA" id="ARBA00023163"/>
    </source>
</evidence>
<dbReference type="Pfam" id="PF02309">
    <property type="entry name" value="AUX_IAA"/>
    <property type="match status" value="1"/>
</dbReference>
<dbReference type="InterPro" id="IPR053793">
    <property type="entry name" value="PB1-like"/>
</dbReference>
<feature type="domain" description="PB1" evidence="11">
    <location>
        <begin position="168"/>
        <end position="256"/>
    </location>
</feature>
<dbReference type="OrthoDB" id="7848332at2759"/>
<dbReference type="InterPro" id="IPR003311">
    <property type="entry name" value="AUX_IAA"/>
</dbReference>
<keyword evidence="13" id="KW-1185">Reference proteome</keyword>
<dbReference type="PROSITE" id="PS51745">
    <property type="entry name" value="PB1"/>
    <property type="match status" value="1"/>
</dbReference>
<dbReference type="InterPro" id="IPR033389">
    <property type="entry name" value="AUX/IAA_dom"/>
</dbReference>
<feature type="non-terminal residue" evidence="12">
    <location>
        <position position="1"/>
    </location>
</feature>
<dbReference type="GO" id="GO:0009734">
    <property type="term" value="P:auxin-activated signaling pathway"/>
    <property type="evidence" value="ECO:0007669"/>
    <property type="project" value="UniProtKB-UniRule"/>
</dbReference>
<comment type="subunit">
    <text evidence="3 10">Homodimers and heterodimers.</text>
</comment>
<dbReference type="GO" id="GO:0006355">
    <property type="term" value="P:regulation of DNA-templated transcription"/>
    <property type="evidence" value="ECO:0007669"/>
    <property type="project" value="InterPro"/>
</dbReference>
<keyword evidence="8 10" id="KW-0927">Auxin signaling pathway</keyword>
<evidence type="ECO:0000256" key="10">
    <source>
        <dbReference type="RuleBase" id="RU004549"/>
    </source>
</evidence>
<protein>
    <recommendedName>
        <fullName evidence="10">Auxin-responsive protein</fullName>
    </recommendedName>
</protein>
<comment type="caution">
    <text evidence="12">The sequence shown here is derived from an EMBL/GenBank/DDBJ whole genome shotgun (WGS) entry which is preliminary data.</text>
</comment>
<name>A0A1Q3BTY9_CEPFO</name>
<dbReference type="Proteomes" id="UP000187406">
    <property type="component" value="Unassembled WGS sequence"/>
</dbReference>
<sequence length="256" mass="28170">SAKSRAELCMLSSVQFDEKPLFPLRPTNDGNCSSQKNVVSCSKRGFSDAMDGISKEKIISKSEVDVTLSPRPSPNLLKSGYLLTDLEPHSAKAKEIATSKEVQERLHATGDNRPNQIGSANNCSAPATNYVQRGAQVVGWPPIRSFRKNSLATTSRINDEVDGKVGLGLFVKVCIDGVPYLRKVHLKNYSKYQELSSALEKKMFSSFTIGQYGSHGAMGREMSESELKVMVHGSEYVLTYEDKDGGWMLVGDVPWE</sequence>
<accession>A0A1Q3BTY9</accession>
<dbReference type="AlphaFoldDB" id="A0A1Q3BTY9"/>
<dbReference type="PANTHER" id="PTHR31734">
    <property type="entry name" value="AUXIN-RESPONSIVE PROTEIN IAA17"/>
    <property type="match status" value="1"/>
</dbReference>
<dbReference type="STRING" id="3775.A0A1Q3BTY9"/>
<evidence type="ECO:0000256" key="5">
    <source>
        <dbReference type="ARBA" id="ARBA00023015"/>
    </source>
</evidence>
<keyword evidence="5 10" id="KW-0805">Transcription regulation</keyword>
<dbReference type="EMBL" id="BDDD01000911">
    <property type="protein sequence ID" value="GAV71414.1"/>
    <property type="molecule type" value="Genomic_DNA"/>
</dbReference>